<gene>
    <name evidence="2" type="ORF">F5147DRAFT_657128</name>
</gene>
<feature type="compositionally biased region" description="Basic and acidic residues" evidence="1">
    <location>
        <begin position="19"/>
        <end position="29"/>
    </location>
</feature>
<keyword evidence="3" id="KW-1185">Reference proteome</keyword>
<evidence type="ECO:0000313" key="2">
    <source>
        <dbReference type="EMBL" id="KAG2094657.1"/>
    </source>
</evidence>
<dbReference type="Proteomes" id="UP000823399">
    <property type="component" value="Unassembled WGS sequence"/>
</dbReference>
<feature type="region of interest" description="Disordered" evidence="1">
    <location>
        <begin position="1"/>
        <end position="34"/>
    </location>
</feature>
<dbReference type="RefSeq" id="XP_041287619.1">
    <property type="nucleotide sequence ID" value="XM_041434213.1"/>
</dbReference>
<name>A0A9P7EXY5_9AGAM</name>
<accession>A0A9P7EXY5</accession>
<dbReference type="GeneID" id="64696472"/>
<reference evidence="2" key="1">
    <citation type="journal article" date="2020" name="New Phytol.">
        <title>Comparative genomics reveals dynamic genome evolution in host specialist ectomycorrhizal fungi.</title>
        <authorList>
            <person name="Lofgren L.A."/>
            <person name="Nguyen N.H."/>
            <person name="Vilgalys R."/>
            <person name="Ruytinx J."/>
            <person name="Liao H.L."/>
            <person name="Branco S."/>
            <person name="Kuo A."/>
            <person name="LaButti K."/>
            <person name="Lipzen A."/>
            <person name="Andreopoulos W."/>
            <person name="Pangilinan J."/>
            <person name="Riley R."/>
            <person name="Hundley H."/>
            <person name="Na H."/>
            <person name="Barry K."/>
            <person name="Grigoriev I.V."/>
            <person name="Stajich J.E."/>
            <person name="Kennedy P.G."/>
        </authorList>
    </citation>
    <scope>NUCLEOTIDE SEQUENCE</scope>
    <source>
        <strain evidence="2">FC423</strain>
    </source>
</reference>
<dbReference type="AlphaFoldDB" id="A0A9P7EXY5"/>
<feature type="region of interest" description="Disordered" evidence="1">
    <location>
        <begin position="88"/>
        <end position="110"/>
    </location>
</feature>
<feature type="compositionally biased region" description="Low complexity" evidence="1">
    <location>
        <begin position="92"/>
        <end position="110"/>
    </location>
</feature>
<proteinExistence type="predicted"/>
<evidence type="ECO:0000256" key="1">
    <source>
        <dbReference type="SAM" id="MobiDB-lite"/>
    </source>
</evidence>
<feature type="region of interest" description="Disordered" evidence="1">
    <location>
        <begin position="56"/>
        <end position="76"/>
    </location>
</feature>
<feature type="compositionally biased region" description="Basic and acidic residues" evidence="1">
    <location>
        <begin position="1"/>
        <end position="11"/>
    </location>
</feature>
<organism evidence="2 3">
    <name type="scientific">Suillus discolor</name>
    <dbReference type="NCBI Taxonomy" id="1912936"/>
    <lineage>
        <taxon>Eukaryota</taxon>
        <taxon>Fungi</taxon>
        <taxon>Dikarya</taxon>
        <taxon>Basidiomycota</taxon>
        <taxon>Agaricomycotina</taxon>
        <taxon>Agaricomycetes</taxon>
        <taxon>Agaricomycetidae</taxon>
        <taxon>Boletales</taxon>
        <taxon>Suillineae</taxon>
        <taxon>Suillaceae</taxon>
        <taxon>Suillus</taxon>
    </lineage>
</organism>
<comment type="caution">
    <text evidence="2">The sequence shown here is derived from an EMBL/GenBank/DDBJ whole genome shotgun (WGS) entry which is preliminary data.</text>
</comment>
<dbReference type="EMBL" id="JABBWM010000078">
    <property type="protein sequence ID" value="KAG2094657.1"/>
    <property type="molecule type" value="Genomic_DNA"/>
</dbReference>
<sequence length="110" mass="11916">MPSPDEKKELSKSSTYHTGTDKDKVEGKGKHPHLQYIGSPLLPFTLIATHFKTTRKSKTNMKAQHPSPISEEPDIDIEMVDDACALTSTGLPDTAPDAVPAVSADDFPVD</sequence>
<evidence type="ECO:0000313" key="3">
    <source>
        <dbReference type="Proteomes" id="UP000823399"/>
    </source>
</evidence>
<protein>
    <submittedName>
        <fullName evidence="2">Uncharacterized protein</fullName>
    </submittedName>
</protein>